<dbReference type="PANTHER" id="PTHR48098:SF3">
    <property type="entry name" value="IRON(III) ENTEROBACTIN ESTERASE"/>
    <property type="match status" value="1"/>
</dbReference>
<dbReference type="InterPro" id="IPR000801">
    <property type="entry name" value="Esterase-like"/>
</dbReference>
<protein>
    <submittedName>
        <fullName evidence="1">Enterochelin esterase</fullName>
    </submittedName>
</protein>
<proteinExistence type="predicted"/>
<accession>A0A235B512</accession>
<reference evidence="1 2" key="1">
    <citation type="submission" date="2017-07" db="EMBL/GenBank/DDBJ databases">
        <title>The genome sequence of Paludifilum halophilum highlights mechanisms for microbial adaptation to high salt environemnts.</title>
        <authorList>
            <person name="Belbahri L."/>
        </authorList>
    </citation>
    <scope>NUCLEOTIDE SEQUENCE [LARGE SCALE GENOMIC DNA]</scope>
    <source>
        <strain evidence="1 2">DSM 102817</strain>
    </source>
</reference>
<organism evidence="1 2">
    <name type="scientific">Paludifilum halophilum</name>
    <dbReference type="NCBI Taxonomy" id="1642702"/>
    <lineage>
        <taxon>Bacteria</taxon>
        <taxon>Bacillati</taxon>
        <taxon>Bacillota</taxon>
        <taxon>Bacilli</taxon>
        <taxon>Bacillales</taxon>
        <taxon>Thermoactinomycetaceae</taxon>
        <taxon>Paludifilum</taxon>
    </lineage>
</organism>
<dbReference type="OrthoDB" id="9803578at2"/>
<comment type="caution">
    <text evidence="1">The sequence shown here is derived from an EMBL/GenBank/DDBJ whole genome shotgun (WGS) entry which is preliminary data.</text>
</comment>
<dbReference type="AlphaFoldDB" id="A0A235B512"/>
<dbReference type="Pfam" id="PF00756">
    <property type="entry name" value="Esterase"/>
    <property type="match status" value="1"/>
</dbReference>
<dbReference type="PANTHER" id="PTHR48098">
    <property type="entry name" value="ENTEROCHELIN ESTERASE-RELATED"/>
    <property type="match status" value="1"/>
</dbReference>
<evidence type="ECO:0000313" key="1">
    <source>
        <dbReference type="EMBL" id="OYD07384.1"/>
    </source>
</evidence>
<dbReference type="InterPro" id="IPR029058">
    <property type="entry name" value="AB_hydrolase_fold"/>
</dbReference>
<keyword evidence="2" id="KW-1185">Reference proteome</keyword>
<sequence length="245" mass="28295">MDKKYLKRTILKREVESRHLKENRDIQVYLPPDYDEAERYPILYLQDGDDYFNLGRLATQANRLILDSEIRPLIAVAIPVDKEKRTAEYAPVGERHSAYLRFFAEELLPRVEEEFSVSASSRDRVLGGSSLGGTVSLHLALKYPLLFENIFSQSGAFLERTLESIRQSETLDHLEIYQSIGKSETAVPTHMGNLDLLARNREVHRALQEKEARIHYSEQEGNHTWGFWQKDLPDALNIFFGTNRS</sequence>
<dbReference type="SUPFAM" id="SSF53474">
    <property type="entry name" value="alpha/beta-Hydrolases"/>
    <property type="match status" value="1"/>
</dbReference>
<dbReference type="Proteomes" id="UP000215459">
    <property type="component" value="Unassembled WGS sequence"/>
</dbReference>
<evidence type="ECO:0000313" key="2">
    <source>
        <dbReference type="Proteomes" id="UP000215459"/>
    </source>
</evidence>
<dbReference type="EMBL" id="NOWF01000006">
    <property type="protein sequence ID" value="OYD07384.1"/>
    <property type="molecule type" value="Genomic_DNA"/>
</dbReference>
<dbReference type="Gene3D" id="3.40.50.1820">
    <property type="entry name" value="alpha/beta hydrolase"/>
    <property type="match status" value="1"/>
</dbReference>
<gene>
    <name evidence="1" type="ORF">CHM34_10765</name>
</gene>
<name>A0A235B512_9BACL</name>
<dbReference type="RefSeq" id="WP_094264620.1">
    <property type="nucleotide sequence ID" value="NZ_NOWF01000006.1"/>
</dbReference>
<dbReference type="InterPro" id="IPR050583">
    <property type="entry name" value="Mycobacterial_A85_antigen"/>
</dbReference>